<evidence type="ECO:0000256" key="7">
    <source>
        <dbReference type="SAM" id="Phobius"/>
    </source>
</evidence>
<accession>A0A2J6Q807</accession>
<feature type="transmembrane region" description="Helical" evidence="7">
    <location>
        <begin position="168"/>
        <end position="193"/>
    </location>
</feature>
<proteinExistence type="predicted"/>
<dbReference type="GO" id="GO:0005886">
    <property type="term" value="C:plasma membrane"/>
    <property type="evidence" value="ECO:0007669"/>
    <property type="project" value="TreeGrafter"/>
</dbReference>
<evidence type="ECO:0000313" key="10">
    <source>
        <dbReference type="Proteomes" id="UP000235672"/>
    </source>
</evidence>
<evidence type="ECO:0000259" key="8">
    <source>
        <dbReference type="PROSITE" id="PS50850"/>
    </source>
</evidence>
<feature type="transmembrane region" description="Helical" evidence="7">
    <location>
        <begin position="245"/>
        <end position="266"/>
    </location>
</feature>
<evidence type="ECO:0000256" key="3">
    <source>
        <dbReference type="ARBA" id="ARBA00022692"/>
    </source>
</evidence>
<dbReference type="PANTHER" id="PTHR23501">
    <property type="entry name" value="MAJOR FACILITATOR SUPERFAMILY"/>
    <property type="match status" value="1"/>
</dbReference>
<evidence type="ECO:0000313" key="9">
    <source>
        <dbReference type="EMBL" id="PMD22398.1"/>
    </source>
</evidence>
<dbReference type="SUPFAM" id="SSF103473">
    <property type="entry name" value="MFS general substrate transporter"/>
    <property type="match status" value="1"/>
</dbReference>
<keyword evidence="10" id="KW-1185">Reference proteome</keyword>
<feature type="transmembrane region" description="Helical" evidence="7">
    <location>
        <begin position="379"/>
        <end position="398"/>
    </location>
</feature>
<name>A0A2J6Q807_9HELO</name>
<feature type="transmembrane region" description="Helical" evidence="7">
    <location>
        <begin position="410"/>
        <end position="432"/>
    </location>
</feature>
<keyword evidence="3 7" id="KW-0812">Transmembrane</keyword>
<organism evidence="9 10">
    <name type="scientific">Hyaloscypha hepaticicola</name>
    <dbReference type="NCBI Taxonomy" id="2082293"/>
    <lineage>
        <taxon>Eukaryota</taxon>
        <taxon>Fungi</taxon>
        <taxon>Dikarya</taxon>
        <taxon>Ascomycota</taxon>
        <taxon>Pezizomycotina</taxon>
        <taxon>Leotiomycetes</taxon>
        <taxon>Helotiales</taxon>
        <taxon>Hyaloscyphaceae</taxon>
        <taxon>Hyaloscypha</taxon>
    </lineage>
</organism>
<sequence length="582" mass="62499">MSDTGKETPTMVEEIDQTQKNDTLPELSLSDEEYQPYHMSWRTGVAVFSLAVLFGVSTFAITGPNFAISNMVETFPAGAKNAVWIADAGLVAAVSIPNMVGPTSDRYGKKWFLVIGPIIALVGAVVAGKAKNLNIIIGGQAIGGLGSSLAIVAIPAGMEVVPAKYRPMVFAIMATFNGLLGAVAGPFVFAACIEHQIGGINGWRWGFYIQAILFGIAAIGILVSYNPPPTRWQREQDPKELWKSIDFVGIGILTTGFVITLLPLVWAGSIYPWKSSQVIAMLVVGPVVCVIFGLYEWKARSDGILNHAFFESRNFPILLALGFVDGMLLYGLSEFVPNEIRSLYTIEPLHVAHIFGWFGGMLCIGFLAIGIVVTKLKRFHVPIMVTNGLTTLIAGLLSRATPHNQNFFTGMLVCLGLLTAANTVVPVGGIALVVPPQLLGTSNLILSVVRVIGGILGLTIFQTVYNNKAAVIIPAAIVPFLIEAGFPQPVIPEIIEVVLQSPSALGGIPAIPPQALDQILALNAQASAECYKYVWYCITAVSGACFISTLFLQDVPERMTNQVEIVLEIQENLTKESKDEKA</sequence>
<dbReference type="Pfam" id="PF06609">
    <property type="entry name" value="TRI12"/>
    <property type="match status" value="1"/>
</dbReference>
<feature type="transmembrane region" description="Helical" evidence="7">
    <location>
        <begin position="354"/>
        <end position="373"/>
    </location>
</feature>
<dbReference type="EMBL" id="KZ613478">
    <property type="protein sequence ID" value="PMD22398.1"/>
    <property type="molecule type" value="Genomic_DNA"/>
</dbReference>
<dbReference type="InterPro" id="IPR036259">
    <property type="entry name" value="MFS_trans_sf"/>
</dbReference>
<evidence type="ECO:0000256" key="6">
    <source>
        <dbReference type="SAM" id="MobiDB-lite"/>
    </source>
</evidence>
<feature type="region of interest" description="Disordered" evidence="6">
    <location>
        <begin position="1"/>
        <end position="26"/>
    </location>
</feature>
<feature type="transmembrane region" description="Helical" evidence="7">
    <location>
        <begin position="111"/>
        <end position="128"/>
    </location>
</feature>
<feature type="transmembrane region" description="Helical" evidence="7">
    <location>
        <begin position="278"/>
        <end position="295"/>
    </location>
</feature>
<dbReference type="InterPro" id="IPR010573">
    <property type="entry name" value="MFS_Str1/Tri12-like"/>
</dbReference>
<dbReference type="Gene3D" id="1.20.1250.20">
    <property type="entry name" value="MFS general substrate transporter like domains"/>
    <property type="match status" value="2"/>
</dbReference>
<feature type="transmembrane region" description="Helical" evidence="7">
    <location>
        <begin position="205"/>
        <end position="225"/>
    </location>
</feature>
<keyword evidence="2" id="KW-0813">Transport</keyword>
<protein>
    <submittedName>
        <fullName evidence="9">MFS general substrate transporter</fullName>
    </submittedName>
</protein>
<evidence type="ECO:0000256" key="1">
    <source>
        <dbReference type="ARBA" id="ARBA00004141"/>
    </source>
</evidence>
<dbReference type="OrthoDB" id="2587356at2759"/>
<comment type="subcellular location">
    <subcellularLocation>
        <location evidence="1">Membrane</location>
        <topology evidence="1">Multi-pass membrane protein</topology>
    </subcellularLocation>
</comment>
<evidence type="ECO:0000256" key="2">
    <source>
        <dbReference type="ARBA" id="ARBA00022448"/>
    </source>
</evidence>
<feature type="transmembrane region" description="Helical" evidence="7">
    <location>
        <begin position="315"/>
        <end position="333"/>
    </location>
</feature>
<feature type="transmembrane region" description="Helical" evidence="7">
    <location>
        <begin position="39"/>
        <end position="61"/>
    </location>
</feature>
<evidence type="ECO:0000256" key="5">
    <source>
        <dbReference type="ARBA" id="ARBA00023136"/>
    </source>
</evidence>
<feature type="transmembrane region" description="Helical" evidence="7">
    <location>
        <begin position="135"/>
        <end position="156"/>
    </location>
</feature>
<dbReference type="Proteomes" id="UP000235672">
    <property type="component" value="Unassembled WGS sequence"/>
</dbReference>
<keyword evidence="4 7" id="KW-1133">Transmembrane helix</keyword>
<dbReference type="PANTHER" id="PTHR23501:SF195">
    <property type="entry name" value="PEP5"/>
    <property type="match status" value="1"/>
</dbReference>
<dbReference type="InterPro" id="IPR020846">
    <property type="entry name" value="MFS_dom"/>
</dbReference>
<gene>
    <name evidence="9" type="ORF">NA56DRAFT_688464</name>
</gene>
<feature type="transmembrane region" description="Helical" evidence="7">
    <location>
        <begin position="533"/>
        <end position="552"/>
    </location>
</feature>
<dbReference type="AlphaFoldDB" id="A0A2J6Q807"/>
<feature type="domain" description="Major facilitator superfamily (MFS) profile" evidence="8">
    <location>
        <begin position="43"/>
        <end position="492"/>
    </location>
</feature>
<reference evidence="9 10" key="1">
    <citation type="submission" date="2016-05" db="EMBL/GenBank/DDBJ databases">
        <title>A degradative enzymes factory behind the ericoid mycorrhizal symbiosis.</title>
        <authorList>
            <consortium name="DOE Joint Genome Institute"/>
            <person name="Martino E."/>
            <person name="Morin E."/>
            <person name="Grelet G."/>
            <person name="Kuo A."/>
            <person name="Kohler A."/>
            <person name="Daghino S."/>
            <person name="Barry K."/>
            <person name="Choi C."/>
            <person name="Cichocki N."/>
            <person name="Clum A."/>
            <person name="Copeland A."/>
            <person name="Hainaut M."/>
            <person name="Haridas S."/>
            <person name="Labutti K."/>
            <person name="Lindquist E."/>
            <person name="Lipzen A."/>
            <person name="Khouja H.-R."/>
            <person name="Murat C."/>
            <person name="Ohm R."/>
            <person name="Olson A."/>
            <person name="Spatafora J."/>
            <person name="Veneault-Fourrey C."/>
            <person name="Henrissat B."/>
            <person name="Grigoriev I."/>
            <person name="Martin F."/>
            <person name="Perotto S."/>
        </authorList>
    </citation>
    <scope>NUCLEOTIDE SEQUENCE [LARGE SCALE GENOMIC DNA]</scope>
    <source>
        <strain evidence="9 10">UAMH 7357</strain>
    </source>
</reference>
<evidence type="ECO:0000256" key="4">
    <source>
        <dbReference type="ARBA" id="ARBA00022989"/>
    </source>
</evidence>
<dbReference type="PROSITE" id="PS50850">
    <property type="entry name" value="MFS"/>
    <property type="match status" value="1"/>
</dbReference>
<feature type="transmembrane region" description="Helical" evidence="7">
    <location>
        <begin position="444"/>
        <end position="462"/>
    </location>
</feature>
<feature type="transmembrane region" description="Helical" evidence="7">
    <location>
        <begin position="82"/>
        <end position="99"/>
    </location>
</feature>
<dbReference type="GO" id="GO:0022857">
    <property type="term" value="F:transmembrane transporter activity"/>
    <property type="evidence" value="ECO:0007669"/>
    <property type="project" value="InterPro"/>
</dbReference>
<keyword evidence="5 7" id="KW-0472">Membrane</keyword>